<evidence type="ECO:0000313" key="1">
    <source>
        <dbReference type="EMBL" id="ALV39980.1"/>
    </source>
</evidence>
<dbReference type="AlphaFoldDB" id="A0A0U3QSW4"/>
<evidence type="ECO:0000313" key="2">
    <source>
        <dbReference type="Proteomes" id="UP000065151"/>
    </source>
</evidence>
<accession>A0A0U3QSW4</accession>
<reference evidence="1 2" key="1">
    <citation type="submission" date="2015-12" db="EMBL/GenBank/DDBJ databases">
        <authorList>
            <person name="Shamseldin A."/>
            <person name="Moawad H."/>
            <person name="Abd El-Rahim W.M."/>
            <person name="Sadowsky M.J."/>
        </authorList>
    </citation>
    <scope>NUCLEOTIDE SEQUENCE [LARGE SCALE GENOMIC DNA]</scope>
    <source>
        <strain evidence="1 2">Ar51</strain>
    </source>
</reference>
<dbReference type="KEGG" id="psul:AU252_01365"/>
<organism evidence="1">
    <name type="scientific">Pseudarthrobacter sulfonivorans</name>
    <dbReference type="NCBI Taxonomy" id="121292"/>
    <lineage>
        <taxon>Bacteria</taxon>
        <taxon>Bacillati</taxon>
        <taxon>Actinomycetota</taxon>
        <taxon>Actinomycetes</taxon>
        <taxon>Micrococcales</taxon>
        <taxon>Micrococcaceae</taxon>
        <taxon>Pseudarthrobacter</taxon>
    </lineage>
</organism>
<proteinExistence type="predicted"/>
<dbReference type="EMBL" id="CP013747">
    <property type="protein sequence ID" value="ALV39980.1"/>
    <property type="molecule type" value="Genomic_DNA"/>
</dbReference>
<name>A0A0U3QSW4_9MICC</name>
<sequence length="71" mass="8128">MDHVERVEAGVPDLEQHLLVPRVRVRERLEIQDFIAAGPQKIYSLQQLLLQFWSLGWFAFGAMLPADPVAD</sequence>
<protein>
    <submittedName>
        <fullName evidence="1">Uncharacterized protein</fullName>
    </submittedName>
</protein>
<dbReference type="Proteomes" id="UP000065151">
    <property type="component" value="Chromosome"/>
</dbReference>
<gene>
    <name evidence="1" type="ORF">AU252_01365</name>
</gene>